<dbReference type="EMBL" id="AAMO01000004">
    <property type="protein sequence ID" value="EAQ03442.1"/>
    <property type="molecule type" value="Genomic_DNA"/>
</dbReference>
<dbReference type="AlphaFoldDB" id="A3TX82"/>
<evidence type="ECO:0000256" key="1">
    <source>
        <dbReference type="SAM" id="MobiDB-lite"/>
    </source>
</evidence>
<dbReference type="STRING" id="252305.OB2597_02442"/>
<comment type="caution">
    <text evidence="2">The sequence shown here is derived from an EMBL/GenBank/DDBJ whole genome shotgun (WGS) entry which is preliminary data.</text>
</comment>
<dbReference type="OrthoDB" id="8443793at2"/>
<protein>
    <recommendedName>
        <fullName evidence="4">50S ribosomal protein L34</fullName>
    </recommendedName>
</protein>
<dbReference type="Pfam" id="PF02620">
    <property type="entry name" value="YceD"/>
    <property type="match status" value="1"/>
</dbReference>
<sequence>MGDARHGKDRLRIADLNSRAATGFDLRPDEAALDRLRDDLDLLGLRKLRFQGALRPRGSREWELVAQLGATVVQPCVVTLAPVTTRIEEEVTRRYTPDFQHAPGAGEDGDGEGSPMPEDETLEPLPAVIDLTEVMTEALALSLPLYPRAEGAEMGEAVFAEEGKRPLRDEDVKPFAGLAGLRDKLAGPDREGD</sequence>
<evidence type="ECO:0000313" key="2">
    <source>
        <dbReference type="EMBL" id="EAQ03442.1"/>
    </source>
</evidence>
<name>A3TX82_PSEBH</name>
<feature type="region of interest" description="Disordered" evidence="1">
    <location>
        <begin position="92"/>
        <end position="121"/>
    </location>
</feature>
<gene>
    <name evidence="2" type="ORF">OB2597_02442</name>
</gene>
<dbReference type="RefSeq" id="WP_009804742.1">
    <property type="nucleotide sequence ID" value="NZ_CH724131.1"/>
</dbReference>
<feature type="compositionally biased region" description="Acidic residues" evidence="1">
    <location>
        <begin position="107"/>
        <end position="121"/>
    </location>
</feature>
<evidence type="ECO:0000313" key="3">
    <source>
        <dbReference type="Proteomes" id="UP000004318"/>
    </source>
</evidence>
<keyword evidence="3" id="KW-1185">Reference proteome</keyword>
<reference evidence="2 3" key="1">
    <citation type="journal article" date="2010" name="J. Bacteriol.">
        <title>Genome sequences of Oceanicola granulosus HTCC2516(T) and Oceanicola batsensis HTCC2597(TDelta).</title>
        <authorList>
            <person name="Thrash J.C."/>
            <person name="Cho J.C."/>
            <person name="Vergin K.L."/>
            <person name="Giovannoni S.J."/>
        </authorList>
    </citation>
    <scope>NUCLEOTIDE SEQUENCE [LARGE SCALE GENOMIC DNA]</scope>
    <source>
        <strain evidence="3">ATCC BAA-863 / DSM 15984 / KCTC 12145 / HTCC2597</strain>
    </source>
</reference>
<proteinExistence type="predicted"/>
<dbReference type="Proteomes" id="UP000004318">
    <property type="component" value="Unassembled WGS sequence"/>
</dbReference>
<dbReference type="HOGENOM" id="CLU_088841_1_0_5"/>
<accession>A3TX82</accession>
<evidence type="ECO:0008006" key="4">
    <source>
        <dbReference type="Google" id="ProtNLM"/>
    </source>
</evidence>
<organism evidence="2 3">
    <name type="scientific">Pseudooceanicola batsensis (strain ATCC BAA-863 / DSM 15984 / KCTC 12145 / HTCC2597)</name>
    <name type="common">Oceanicola batsensis</name>
    <dbReference type="NCBI Taxonomy" id="252305"/>
    <lineage>
        <taxon>Bacteria</taxon>
        <taxon>Pseudomonadati</taxon>
        <taxon>Pseudomonadota</taxon>
        <taxon>Alphaproteobacteria</taxon>
        <taxon>Rhodobacterales</taxon>
        <taxon>Paracoccaceae</taxon>
        <taxon>Pseudooceanicola</taxon>
    </lineage>
</organism>
<dbReference type="InterPro" id="IPR003772">
    <property type="entry name" value="YceD"/>
</dbReference>
<dbReference type="eggNOG" id="COG1399">
    <property type="taxonomic scope" value="Bacteria"/>
</dbReference>